<evidence type="ECO:0000313" key="3">
    <source>
        <dbReference type="WBParaSite" id="jg11750"/>
    </source>
</evidence>
<keyword evidence="2" id="KW-1185">Reference proteome</keyword>
<feature type="region of interest" description="Disordered" evidence="1">
    <location>
        <begin position="72"/>
        <end position="100"/>
    </location>
</feature>
<protein>
    <submittedName>
        <fullName evidence="3">N-acetyltransferase domain-containing protein</fullName>
    </submittedName>
</protein>
<dbReference type="WBParaSite" id="jg11750">
    <property type="protein sequence ID" value="jg11750"/>
    <property type="gene ID" value="jg11750"/>
</dbReference>
<name>A0A915CRM5_9BILA</name>
<dbReference type="AlphaFoldDB" id="A0A915CRM5"/>
<evidence type="ECO:0000256" key="1">
    <source>
        <dbReference type="SAM" id="MobiDB-lite"/>
    </source>
</evidence>
<evidence type="ECO:0000313" key="2">
    <source>
        <dbReference type="Proteomes" id="UP000887574"/>
    </source>
</evidence>
<proteinExistence type="predicted"/>
<accession>A0A915CRM5</accession>
<dbReference type="Proteomes" id="UP000887574">
    <property type="component" value="Unplaced"/>
</dbReference>
<sequence>MLKMWKFKAKEEVVLKRTEKVGNVTLAITLCLVNPLTHCYCWTVLDERKRTDETGRIQSGCAGCREIRSAKSSRVAKDTPVPIGPKERSEQKKGKNASQEEVEIVDEDRKFAVHSQHVYGSQHQHLEVQKNIMDKLLVCQDEQWASSLFGTADEIIHYVALTPKAWRMGVLKELAVAAKLYSRNFLLYEPELSTKFAYFSDGYEKVDTPLKEGVSSYMIRYSYGHFDVALE</sequence>
<reference evidence="3" key="1">
    <citation type="submission" date="2022-11" db="UniProtKB">
        <authorList>
            <consortium name="WormBaseParasite"/>
        </authorList>
    </citation>
    <scope>IDENTIFICATION</scope>
</reference>
<organism evidence="2 3">
    <name type="scientific">Ditylenchus dipsaci</name>
    <dbReference type="NCBI Taxonomy" id="166011"/>
    <lineage>
        <taxon>Eukaryota</taxon>
        <taxon>Metazoa</taxon>
        <taxon>Ecdysozoa</taxon>
        <taxon>Nematoda</taxon>
        <taxon>Chromadorea</taxon>
        <taxon>Rhabditida</taxon>
        <taxon>Tylenchina</taxon>
        <taxon>Tylenchomorpha</taxon>
        <taxon>Sphaerularioidea</taxon>
        <taxon>Anguinidae</taxon>
        <taxon>Anguininae</taxon>
        <taxon>Ditylenchus</taxon>
    </lineage>
</organism>